<gene>
    <name evidence="1" type="ORF">J41TS12_40990</name>
</gene>
<comment type="caution">
    <text evidence="1">The sequence shown here is derived from an EMBL/GenBank/DDBJ whole genome shotgun (WGS) entry which is preliminary data.</text>
</comment>
<sequence length="51" mass="5766">MTEAKISDKEDPSSLIRAAYAHIEVSWVVREEFPLSIPSTMKDPKGSFWLA</sequence>
<dbReference type="AlphaFoldDB" id="A0A920CIZ4"/>
<name>A0A920CIZ4_9BACL</name>
<evidence type="ECO:0000313" key="1">
    <source>
        <dbReference type="EMBL" id="GIO39238.1"/>
    </source>
</evidence>
<keyword evidence="2" id="KW-1185">Reference proteome</keyword>
<organism evidence="1 2">
    <name type="scientific">Paenibacillus antibioticophila</name>
    <dbReference type="NCBI Taxonomy" id="1274374"/>
    <lineage>
        <taxon>Bacteria</taxon>
        <taxon>Bacillati</taxon>
        <taxon>Bacillota</taxon>
        <taxon>Bacilli</taxon>
        <taxon>Bacillales</taxon>
        <taxon>Paenibacillaceae</taxon>
        <taxon>Paenibacillus</taxon>
    </lineage>
</organism>
<accession>A0A920CIZ4</accession>
<reference evidence="1 2" key="1">
    <citation type="submission" date="2021-03" db="EMBL/GenBank/DDBJ databases">
        <title>Antimicrobial resistance genes in bacteria isolated from Japanese honey, and their potential for conferring macrolide and lincosamide resistance in the American foulbrood pathogen Paenibacillus larvae.</title>
        <authorList>
            <person name="Okamoto M."/>
            <person name="Kumagai M."/>
            <person name="Kanamori H."/>
            <person name="Takamatsu D."/>
        </authorList>
    </citation>
    <scope>NUCLEOTIDE SEQUENCE [LARGE SCALE GENOMIC DNA]</scope>
    <source>
        <strain evidence="1 2">J41TS12</strain>
    </source>
</reference>
<dbReference type="Proteomes" id="UP000681162">
    <property type="component" value="Unassembled WGS sequence"/>
</dbReference>
<evidence type="ECO:0000313" key="2">
    <source>
        <dbReference type="Proteomes" id="UP000681162"/>
    </source>
</evidence>
<dbReference type="EMBL" id="BORR01000019">
    <property type="protein sequence ID" value="GIO39238.1"/>
    <property type="molecule type" value="Genomic_DNA"/>
</dbReference>
<proteinExistence type="predicted"/>
<protein>
    <submittedName>
        <fullName evidence="1">Uncharacterized protein</fullName>
    </submittedName>
</protein>